<protein>
    <recommendedName>
        <fullName evidence="4">Alpha/beta hydrolase</fullName>
    </recommendedName>
</protein>
<dbReference type="Gene3D" id="3.40.50.1820">
    <property type="entry name" value="alpha/beta hydrolase"/>
    <property type="match status" value="1"/>
</dbReference>
<evidence type="ECO:0000256" key="1">
    <source>
        <dbReference type="ARBA" id="ARBA00022801"/>
    </source>
</evidence>
<proteinExistence type="predicted"/>
<dbReference type="Pfam" id="PF06500">
    <property type="entry name" value="FrsA-like"/>
    <property type="match status" value="1"/>
</dbReference>
<evidence type="ECO:0008006" key="4">
    <source>
        <dbReference type="Google" id="ProtNLM"/>
    </source>
</evidence>
<evidence type="ECO:0000313" key="3">
    <source>
        <dbReference type="Proteomes" id="UP000231067"/>
    </source>
</evidence>
<accession>A0A2H0A4G2</accession>
<dbReference type="PANTHER" id="PTHR22946:SF9">
    <property type="entry name" value="POLYKETIDE TRANSFERASE AF380"/>
    <property type="match status" value="1"/>
</dbReference>
<dbReference type="EMBL" id="PCSH01000129">
    <property type="protein sequence ID" value="PIP40281.1"/>
    <property type="molecule type" value="Genomic_DNA"/>
</dbReference>
<dbReference type="PANTHER" id="PTHR22946">
    <property type="entry name" value="DIENELACTONE HYDROLASE DOMAIN-CONTAINING PROTEIN-RELATED"/>
    <property type="match status" value="1"/>
</dbReference>
<keyword evidence="1" id="KW-0378">Hydrolase</keyword>
<dbReference type="Proteomes" id="UP000231067">
    <property type="component" value="Unassembled WGS sequence"/>
</dbReference>
<dbReference type="AlphaFoldDB" id="A0A2H0A4G2"/>
<name>A0A2H0A4G2_9BACT</name>
<reference evidence="2 3" key="1">
    <citation type="submission" date="2017-09" db="EMBL/GenBank/DDBJ databases">
        <title>Depth-based differentiation of microbial function through sediment-hosted aquifers and enrichment of novel symbionts in the deep terrestrial subsurface.</title>
        <authorList>
            <person name="Probst A.J."/>
            <person name="Ladd B."/>
            <person name="Jarett J.K."/>
            <person name="Geller-Mcgrath D.E."/>
            <person name="Sieber C.M."/>
            <person name="Emerson J.B."/>
            <person name="Anantharaman K."/>
            <person name="Thomas B.C."/>
            <person name="Malmstrom R."/>
            <person name="Stieglmeier M."/>
            <person name="Klingl A."/>
            <person name="Woyke T."/>
            <person name="Ryan C.M."/>
            <person name="Banfield J.F."/>
        </authorList>
    </citation>
    <scope>NUCLEOTIDE SEQUENCE [LARGE SCALE GENOMIC DNA]</scope>
    <source>
        <strain evidence="2">CG23_combo_of_CG06-09_8_20_14_all_40_23</strain>
    </source>
</reference>
<organism evidence="2 3">
    <name type="scientific">Candidatus Desantisbacteria bacterium CG23_combo_of_CG06-09_8_20_14_all_40_23</name>
    <dbReference type="NCBI Taxonomy" id="1974550"/>
    <lineage>
        <taxon>Bacteria</taxon>
        <taxon>Candidatus Desantisiibacteriota</taxon>
    </lineage>
</organism>
<dbReference type="InterPro" id="IPR029058">
    <property type="entry name" value="AB_hydrolase_fold"/>
</dbReference>
<sequence>MANLSIKDFTRWMIPRMTMAGCHITDIEGTLGRITSKEMWPTEWGKTADKYLTIAQEAEKKGHRHTAYQMYIYAMLYYYEGQKILFEESKRKVELFKQMMDIYKKIMEFCPYPIERVEVPYNGIKLPGYLHTPIGNGPFPCLLFIQGMDSSKEEWHNWGRFAIERGYSLFCIDTPGHGETRHLQKVHLDIPNLVKAASVCREYLANRFDIIPDKIGVLGNCLGSNYGFQAAAFDEKFICCLIILVIAEFKTKTGEKDVPKWFIDMVRFFTGDSTGNKDAFEKYRKDFNLENMDKKVKCSTHLFHPEEDNWLDWDQVKKMANFIKGPITITPVKGVPVFEGNSMSHLVPIYEQIHWVLPVAFDWVEEQFKNKSK</sequence>
<dbReference type="SUPFAM" id="SSF53474">
    <property type="entry name" value="alpha/beta-Hydrolases"/>
    <property type="match status" value="1"/>
</dbReference>
<dbReference type="InterPro" id="IPR010520">
    <property type="entry name" value="FrsA-like"/>
</dbReference>
<gene>
    <name evidence="2" type="ORF">COX18_07240</name>
</gene>
<evidence type="ECO:0000313" key="2">
    <source>
        <dbReference type="EMBL" id="PIP40281.1"/>
    </source>
</evidence>
<dbReference type="GO" id="GO:0052689">
    <property type="term" value="F:carboxylic ester hydrolase activity"/>
    <property type="evidence" value="ECO:0007669"/>
    <property type="project" value="UniProtKB-ARBA"/>
</dbReference>
<dbReference type="InterPro" id="IPR050261">
    <property type="entry name" value="FrsA_esterase"/>
</dbReference>
<dbReference type="Gene3D" id="1.20.1440.110">
    <property type="entry name" value="acylaminoacyl peptidase"/>
    <property type="match status" value="1"/>
</dbReference>
<comment type="caution">
    <text evidence="2">The sequence shown here is derived from an EMBL/GenBank/DDBJ whole genome shotgun (WGS) entry which is preliminary data.</text>
</comment>